<evidence type="ECO:0000256" key="4">
    <source>
        <dbReference type="ARBA" id="ARBA00022842"/>
    </source>
</evidence>
<evidence type="ECO:0000313" key="10">
    <source>
        <dbReference type="Proteomes" id="UP000675881"/>
    </source>
</evidence>
<keyword evidence="5 9" id="KW-0413">Isomerase</keyword>
<dbReference type="Gene3D" id="3.40.120.10">
    <property type="entry name" value="Alpha-D-Glucose-1,6-Bisphosphate, subunit A, domain 3"/>
    <property type="match status" value="3"/>
</dbReference>
<dbReference type="InterPro" id="IPR005845">
    <property type="entry name" value="A-D-PHexomutase_a/b/a-II"/>
</dbReference>
<evidence type="ECO:0000256" key="3">
    <source>
        <dbReference type="ARBA" id="ARBA00022723"/>
    </source>
</evidence>
<dbReference type="InterPro" id="IPR005844">
    <property type="entry name" value="A-D-PHexomutase_a/b/a-I"/>
</dbReference>
<evidence type="ECO:0000256" key="2">
    <source>
        <dbReference type="ARBA" id="ARBA00010231"/>
    </source>
</evidence>
<keyword evidence="4 6" id="KW-0460">Magnesium</keyword>
<organism evidence="9 10">
    <name type="scientific">Lepeophtheirus salmonis</name>
    <name type="common">Salmon louse</name>
    <name type="synonym">Caligus salmonis</name>
    <dbReference type="NCBI Taxonomy" id="72036"/>
    <lineage>
        <taxon>Eukaryota</taxon>
        <taxon>Metazoa</taxon>
        <taxon>Ecdysozoa</taxon>
        <taxon>Arthropoda</taxon>
        <taxon>Crustacea</taxon>
        <taxon>Multicrustacea</taxon>
        <taxon>Hexanauplia</taxon>
        <taxon>Copepoda</taxon>
        <taxon>Siphonostomatoida</taxon>
        <taxon>Caligidae</taxon>
        <taxon>Lepeophtheirus</taxon>
    </lineage>
</organism>
<dbReference type="Gene3D" id="3.30.310.50">
    <property type="entry name" value="Alpha-D-phosphohexomutase, C-terminal domain"/>
    <property type="match status" value="1"/>
</dbReference>
<evidence type="ECO:0000259" key="7">
    <source>
        <dbReference type="Pfam" id="PF02878"/>
    </source>
</evidence>
<dbReference type="EC" id="5.4.2.2" evidence="9"/>
<name>A0A7R8CDM4_LEPSM</name>
<feature type="domain" description="Alpha-D-phosphohexomutase alpha/beta/alpha" evidence="8">
    <location>
        <begin position="116"/>
        <end position="201"/>
    </location>
</feature>
<comment type="similarity">
    <text evidence="2 6">Belongs to the phosphohexose mutase family.</text>
</comment>
<dbReference type="GO" id="GO:0005975">
    <property type="term" value="P:carbohydrate metabolic process"/>
    <property type="evidence" value="ECO:0007669"/>
    <property type="project" value="InterPro"/>
</dbReference>
<dbReference type="InterPro" id="IPR016055">
    <property type="entry name" value="A-D-PHexomutase_a/b/a-I/II/III"/>
</dbReference>
<reference evidence="9" key="1">
    <citation type="submission" date="2021-02" db="EMBL/GenBank/DDBJ databases">
        <authorList>
            <person name="Bekaert M."/>
        </authorList>
    </citation>
    <scope>NUCLEOTIDE SEQUENCE</scope>
    <source>
        <strain evidence="9">IoA-00</strain>
    </source>
</reference>
<keyword evidence="10" id="KW-1185">Reference proteome</keyword>
<evidence type="ECO:0000256" key="1">
    <source>
        <dbReference type="ARBA" id="ARBA00001946"/>
    </source>
</evidence>
<gene>
    <name evidence="9" type="ORF">LSAA_1746</name>
</gene>
<evidence type="ECO:0000313" key="9">
    <source>
        <dbReference type="EMBL" id="CAF2781411.1"/>
    </source>
</evidence>
<dbReference type="PANTHER" id="PTHR45745">
    <property type="entry name" value="PHOSPHOMANNOMUTASE 45A"/>
    <property type="match status" value="1"/>
</dbReference>
<dbReference type="Pfam" id="PF02878">
    <property type="entry name" value="PGM_PMM_I"/>
    <property type="match status" value="1"/>
</dbReference>
<evidence type="ECO:0000256" key="6">
    <source>
        <dbReference type="RuleBase" id="RU004326"/>
    </source>
</evidence>
<dbReference type="InterPro" id="IPR036900">
    <property type="entry name" value="A-D-PHexomutase_C_sf"/>
</dbReference>
<sequence length="458" mass="52265">MTPTPWVPFAVKKHGHMCGIMVTASHNPKNDNGIKVYWSNGVQILSPHDVNIQKSILKHAEPRPCMKDILDKLNNPKFDLMQGLFDPFDQITQEYFYILEHNKLLDKEGLNKCFKGKIVYTPMHGVGSFFIDKSMEIAGFQPVIHVPLQKDPDPNFPTVKFPNPEEGKSALNLAIIEAEKMDAIYIIANDPDADRLAVAQKMETGKWKVFTGNELGSLFGWFFFMSFTPINIQTIKKTLSTILRLRFPQKMLKTMARMEGMHFEETLTESIGYMCGTSVLDKDGITAAVRMTELIAYLHLRESGKTLLDKLKDIYDKYGYHFNINSYFFNHDSELTARIFERIRTLHNGGYPISISNGKYSIKHIRDLTTGYDSSMPNQQSTLPTSSLSQMLTFTFENGFVITLRTSGTEPKLKYYAELCGAPDEKDHKKIEALCKEMINATLEEFLEPKKNKLKPQE</sequence>
<dbReference type="OrthoDB" id="8300170at2759"/>
<proteinExistence type="inferred from homology"/>
<evidence type="ECO:0000256" key="5">
    <source>
        <dbReference type="ARBA" id="ARBA00023235"/>
    </source>
</evidence>
<dbReference type="Proteomes" id="UP000675881">
    <property type="component" value="Chromosome 1"/>
</dbReference>
<dbReference type="EC" id="5.4.2.7" evidence="9"/>
<dbReference type="GO" id="GO:0000287">
    <property type="term" value="F:magnesium ion binding"/>
    <property type="evidence" value="ECO:0007669"/>
    <property type="project" value="InterPro"/>
</dbReference>
<dbReference type="InterPro" id="IPR016066">
    <property type="entry name" value="A-D-PHexomutase_CS"/>
</dbReference>
<dbReference type="EMBL" id="HG994580">
    <property type="protein sequence ID" value="CAF2781411.1"/>
    <property type="molecule type" value="Genomic_DNA"/>
</dbReference>
<keyword evidence="3 6" id="KW-0479">Metal-binding</keyword>
<accession>A0A7R8CDM4</accession>
<dbReference type="PANTHER" id="PTHR45745:SF1">
    <property type="entry name" value="PHOSPHOGLUCOMUTASE 2B-RELATED"/>
    <property type="match status" value="1"/>
</dbReference>
<dbReference type="GO" id="GO:0008973">
    <property type="term" value="F:phosphopentomutase activity"/>
    <property type="evidence" value="ECO:0007669"/>
    <property type="project" value="UniProtKB-EC"/>
</dbReference>
<dbReference type="GO" id="GO:0004614">
    <property type="term" value="F:phosphoglucomutase activity"/>
    <property type="evidence" value="ECO:0007669"/>
    <property type="project" value="UniProtKB-EC"/>
</dbReference>
<comment type="cofactor">
    <cofactor evidence="1">
        <name>Mg(2+)</name>
        <dbReference type="ChEBI" id="CHEBI:18420"/>
    </cofactor>
</comment>
<dbReference type="GO" id="GO:0005634">
    <property type="term" value="C:nucleus"/>
    <property type="evidence" value="ECO:0007669"/>
    <property type="project" value="TreeGrafter"/>
</dbReference>
<dbReference type="Pfam" id="PF02879">
    <property type="entry name" value="PGM_PMM_II"/>
    <property type="match status" value="1"/>
</dbReference>
<dbReference type="CDD" id="cd05799">
    <property type="entry name" value="PGM2"/>
    <property type="match status" value="1"/>
</dbReference>
<dbReference type="AlphaFoldDB" id="A0A7R8CDM4"/>
<dbReference type="PROSITE" id="PS00710">
    <property type="entry name" value="PGM_PMM"/>
    <property type="match status" value="1"/>
</dbReference>
<dbReference type="SUPFAM" id="SSF55957">
    <property type="entry name" value="Phosphoglucomutase, C-terminal domain"/>
    <property type="match status" value="1"/>
</dbReference>
<evidence type="ECO:0000259" key="8">
    <source>
        <dbReference type="Pfam" id="PF02879"/>
    </source>
</evidence>
<protein>
    <submittedName>
        <fullName evidence="9">PGM2</fullName>
        <ecNumber evidence="9">5.4.2.2</ecNumber>
        <ecNumber evidence="9">5.4.2.7</ecNumber>
    </submittedName>
</protein>
<feature type="domain" description="Alpha-D-phosphohexomutase alpha/beta/alpha" evidence="7">
    <location>
        <begin position="1"/>
        <end position="60"/>
    </location>
</feature>
<dbReference type="SUPFAM" id="SSF53738">
    <property type="entry name" value="Phosphoglucomutase, first 3 domains"/>
    <property type="match status" value="3"/>
</dbReference>
<dbReference type="GO" id="GO:0006166">
    <property type="term" value="P:purine ribonucleoside salvage"/>
    <property type="evidence" value="ECO:0007669"/>
    <property type="project" value="TreeGrafter"/>
</dbReference>